<evidence type="ECO:0000313" key="2">
    <source>
        <dbReference type="EMBL" id="MFB9055481.1"/>
    </source>
</evidence>
<dbReference type="Proteomes" id="UP001589585">
    <property type="component" value="Unassembled WGS sequence"/>
</dbReference>
<feature type="transmembrane region" description="Helical" evidence="1">
    <location>
        <begin position="6"/>
        <end position="25"/>
    </location>
</feature>
<proteinExistence type="predicted"/>
<dbReference type="RefSeq" id="WP_379859668.1">
    <property type="nucleotide sequence ID" value="NZ_JBHMFC010000007.1"/>
</dbReference>
<name>A0ABV5F7P4_9FLAO</name>
<keyword evidence="1" id="KW-0812">Transmembrane</keyword>
<accession>A0ABV5F7P4</accession>
<keyword evidence="3" id="KW-1185">Reference proteome</keyword>
<dbReference type="EMBL" id="JBHMFC010000007">
    <property type="protein sequence ID" value="MFB9055481.1"/>
    <property type="molecule type" value="Genomic_DNA"/>
</dbReference>
<sequence>MKTSLIIISALLVLSVLVPVFLFIYNGMKNTNSTKNQVSKLLKSHDIVCKTKTIWRKNFIGISTDNKMLIYINLNTENPVLETLALDDLKQCIIHKENGNGAKKVMSLKKLSLEFVYKSAHKPNSRITFFNIDEDLIEDFELQRIEKWKGLIESHINQSSMAMKMAS</sequence>
<comment type="caution">
    <text evidence="2">The sequence shown here is derived from an EMBL/GenBank/DDBJ whole genome shotgun (WGS) entry which is preliminary data.</text>
</comment>
<gene>
    <name evidence="2" type="ORF">ACFFU9_01885</name>
</gene>
<keyword evidence="1" id="KW-1133">Transmembrane helix</keyword>
<keyword evidence="1" id="KW-0472">Membrane</keyword>
<evidence type="ECO:0000313" key="3">
    <source>
        <dbReference type="Proteomes" id="UP001589585"/>
    </source>
</evidence>
<evidence type="ECO:0000256" key="1">
    <source>
        <dbReference type="SAM" id="Phobius"/>
    </source>
</evidence>
<reference evidence="2 3" key="1">
    <citation type="submission" date="2024-09" db="EMBL/GenBank/DDBJ databases">
        <authorList>
            <person name="Sun Q."/>
            <person name="Mori K."/>
        </authorList>
    </citation>
    <scope>NUCLEOTIDE SEQUENCE [LARGE SCALE GENOMIC DNA]</scope>
    <source>
        <strain evidence="2 3">CECT 8622</strain>
    </source>
</reference>
<organism evidence="2 3">
    <name type="scientific">Mariniflexile ostreae</name>
    <dbReference type="NCBI Taxonomy" id="1520892"/>
    <lineage>
        <taxon>Bacteria</taxon>
        <taxon>Pseudomonadati</taxon>
        <taxon>Bacteroidota</taxon>
        <taxon>Flavobacteriia</taxon>
        <taxon>Flavobacteriales</taxon>
        <taxon>Flavobacteriaceae</taxon>
        <taxon>Mariniflexile</taxon>
    </lineage>
</organism>
<protein>
    <submittedName>
        <fullName evidence="2">Uncharacterized protein</fullName>
    </submittedName>
</protein>